<dbReference type="Proteomes" id="UP001194468">
    <property type="component" value="Unassembled WGS sequence"/>
</dbReference>
<sequence>MFREQDPEHEQARMLSPEWKKPSPDTLTKLIKRLRALTLRLLPLEVDVKIINDPINRIITPHVMLSYMQAAGDFSDALPYCLLQAHSQFCREARRNLADHGENLGRAVACEVLARRIAHQTPLDRVVPMITNRYSYRERDGEDSVASSALEVAIDNHCTIFLSSSEVQNVVASLWNGVIIQSIDENDDIQYVPYHKSHREDFWSHIDPSRMSVPRYQNVFRIVVWFIFLGVYSLAVREPIERLNPVHASLDPWEYALYIMALAFCLEDLHRGYKLIHYATRRSYGFWSVIALITNTLLLHAGDLRLKSFQILSFRAELVTVFDGHQYIGTMQICVSRMLQESGIFFSLLCLLGAGFLQAMYALDVADGQVEDVSSVINVLLQGLLQSPNYERFASRLDFPVGLALYYLWNLSTAVILLNILISLFASAYSDVIGDAEAEYMAFFAWKTVAMIRAPDSYAYPAPFNLVEILNRIVMTVIFFIPLSIIAFFEASSMQRSWVMHWLNGEDEIDFDNPAIIDPIVEGPEAEHGLQISKIPFNELARKLPNTGQPTEATILKELSDIQGSLHVLSEQIRQLRT</sequence>
<evidence type="ECO:0000313" key="5">
    <source>
        <dbReference type="Proteomes" id="UP001194468"/>
    </source>
</evidence>
<feature type="transmembrane region" description="Helical" evidence="2">
    <location>
        <begin position="344"/>
        <end position="363"/>
    </location>
</feature>
<gene>
    <name evidence="4" type="ORF">L210DRAFT_3618243</name>
</gene>
<evidence type="ECO:0000256" key="2">
    <source>
        <dbReference type="SAM" id="Phobius"/>
    </source>
</evidence>
<comment type="caution">
    <text evidence="4">The sequence shown here is derived from an EMBL/GenBank/DDBJ whole genome shotgun (WGS) entry which is preliminary data.</text>
</comment>
<keyword evidence="2" id="KW-1133">Transmembrane helix</keyword>
<feature type="transmembrane region" description="Helical" evidence="2">
    <location>
        <begin position="218"/>
        <end position="235"/>
    </location>
</feature>
<evidence type="ECO:0000259" key="3">
    <source>
        <dbReference type="Pfam" id="PF23190"/>
    </source>
</evidence>
<feature type="region of interest" description="Disordered" evidence="1">
    <location>
        <begin position="1"/>
        <end position="21"/>
    </location>
</feature>
<protein>
    <recommendedName>
        <fullName evidence="3">YVC1 N-terminal linker helical domain-containing protein</fullName>
    </recommendedName>
</protein>
<dbReference type="PANTHER" id="PTHR35859">
    <property type="entry name" value="NONSELECTIVE CATION CHANNEL PROTEIN"/>
    <property type="match status" value="1"/>
</dbReference>
<dbReference type="InterPro" id="IPR056337">
    <property type="entry name" value="LHD_YVC1"/>
</dbReference>
<proteinExistence type="predicted"/>
<dbReference type="InterPro" id="IPR052971">
    <property type="entry name" value="TRP_calcium_channel"/>
</dbReference>
<feature type="transmembrane region" description="Helical" evidence="2">
    <location>
        <begin position="405"/>
        <end position="426"/>
    </location>
</feature>
<dbReference type="AlphaFoldDB" id="A0AAD4GL63"/>
<accession>A0AAD4GL63</accession>
<reference evidence="4" key="2">
    <citation type="journal article" date="2020" name="Nat. Commun.">
        <title>Large-scale genome sequencing of mycorrhizal fungi provides insights into the early evolution of symbiotic traits.</title>
        <authorList>
            <person name="Miyauchi S."/>
            <person name="Kiss E."/>
            <person name="Kuo A."/>
            <person name="Drula E."/>
            <person name="Kohler A."/>
            <person name="Sanchez-Garcia M."/>
            <person name="Morin E."/>
            <person name="Andreopoulos B."/>
            <person name="Barry K.W."/>
            <person name="Bonito G."/>
            <person name="Buee M."/>
            <person name="Carver A."/>
            <person name="Chen C."/>
            <person name="Cichocki N."/>
            <person name="Clum A."/>
            <person name="Culley D."/>
            <person name="Crous P.W."/>
            <person name="Fauchery L."/>
            <person name="Girlanda M."/>
            <person name="Hayes R.D."/>
            <person name="Keri Z."/>
            <person name="LaButti K."/>
            <person name="Lipzen A."/>
            <person name="Lombard V."/>
            <person name="Magnuson J."/>
            <person name="Maillard F."/>
            <person name="Murat C."/>
            <person name="Nolan M."/>
            <person name="Ohm R.A."/>
            <person name="Pangilinan J."/>
            <person name="Pereira M.F."/>
            <person name="Perotto S."/>
            <person name="Peter M."/>
            <person name="Pfister S."/>
            <person name="Riley R."/>
            <person name="Sitrit Y."/>
            <person name="Stielow J.B."/>
            <person name="Szollosi G."/>
            <person name="Zifcakova L."/>
            <person name="Stursova M."/>
            <person name="Spatafora J.W."/>
            <person name="Tedersoo L."/>
            <person name="Vaario L.M."/>
            <person name="Yamada A."/>
            <person name="Yan M."/>
            <person name="Wang P."/>
            <person name="Xu J."/>
            <person name="Bruns T."/>
            <person name="Baldrian P."/>
            <person name="Vilgalys R."/>
            <person name="Dunand C."/>
            <person name="Henrissat B."/>
            <person name="Grigoriev I.V."/>
            <person name="Hibbett D."/>
            <person name="Nagy L.G."/>
            <person name="Martin F.M."/>
        </authorList>
    </citation>
    <scope>NUCLEOTIDE SEQUENCE</scope>
    <source>
        <strain evidence="4">BED1</strain>
    </source>
</reference>
<reference evidence="4" key="1">
    <citation type="submission" date="2019-10" db="EMBL/GenBank/DDBJ databases">
        <authorList>
            <consortium name="DOE Joint Genome Institute"/>
            <person name="Kuo A."/>
            <person name="Miyauchi S."/>
            <person name="Kiss E."/>
            <person name="Drula E."/>
            <person name="Kohler A."/>
            <person name="Sanchez-Garcia M."/>
            <person name="Andreopoulos B."/>
            <person name="Barry K.W."/>
            <person name="Bonito G."/>
            <person name="Buee M."/>
            <person name="Carver A."/>
            <person name="Chen C."/>
            <person name="Cichocki N."/>
            <person name="Clum A."/>
            <person name="Culley D."/>
            <person name="Crous P.W."/>
            <person name="Fauchery L."/>
            <person name="Girlanda M."/>
            <person name="Hayes R."/>
            <person name="Keri Z."/>
            <person name="LaButti K."/>
            <person name="Lipzen A."/>
            <person name="Lombard V."/>
            <person name="Magnuson J."/>
            <person name="Maillard F."/>
            <person name="Morin E."/>
            <person name="Murat C."/>
            <person name="Nolan M."/>
            <person name="Ohm R."/>
            <person name="Pangilinan J."/>
            <person name="Pereira M."/>
            <person name="Perotto S."/>
            <person name="Peter M."/>
            <person name="Riley R."/>
            <person name="Sitrit Y."/>
            <person name="Stielow B."/>
            <person name="Szollosi G."/>
            <person name="Zifcakova L."/>
            <person name="Stursova M."/>
            <person name="Spatafora J.W."/>
            <person name="Tedersoo L."/>
            <person name="Vaario L.-M."/>
            <person name="Yamada A."/>
            <person name="Yan M."/>
            <person name="Wang P."/>
            <person name="Xu J."/>
            <person name="Bruns T."/>
            <person name="Baldrian P."/>
            <person name="Vilgalys R."/>
            <person name="Henrissat B."/>
            <person name="Grigoriev I.V."/>
            <person name="Hibbett D."/>
            <person name="Nagy L.G."/>
            <person name="Martin F.M."/>
        </authorList>
    </citation>
    <scope>NUCLEOTIDE SEQUENCE</scope>
    <source>
        <strain evidence="4">BED1</strain>
    </source>
</reference>
<evidence type="ECO:0000256" key="1">
    <source>
        <dbReference type="SAM" id="MobiDB-lite"/>
    </source>
</evidence>
<organism evidence="4 5">
    <name type="scientific">Boletus edulis BED1</name>
    <dbReference type="NCBI Taxonomy" id="1328754"/>
    <lineage>
        <taxon>Eukaryota</taxon>
        <taxon>Fungi</taxon>
        <taxon>Dikarya</taxon>
        <taxon>Basidiomycota</taxon>
        <taxon>Agaricomycotina</taxon>
        <taxon>Agaricomycetes</taxon>
        <taxon>Agaricomycetidae</taxon>
        <taxon>Boletales</taxon>
        <taxon>Boletineae</taxon>
        <taxon>Boletaceae</taxon>
        <taxon>Boletoideae</taxon>
        <taxon>Boletus</taxon>
    </lineage>
</organism>
<feature type="transmembrane region" description="Helical" evidence="2">
    <location>
        <begin position="284"/>
        <end position="302"/>
    </location>
</feature>
<feature type="domain" description="YVC1 N-terminal linker helical" evidence="3">
    <location>
        <begin position="28"/>
        <end position="206"/>
    </location>
</feature>
<dbReference type="Pfam" id="PF23190">
    <property type="entry name" value="LHD_TRPY1"/>
    <property type="match status" value="1"/>
</dbReference>
<keyword evidence="2" id="KW-0812">Transmembrane</keyword>
<keyword evidence="5" id="KW-1185">Reference proteome</keyword>
<evidence type="ECO:0000313" key="4">
    <source>
        <dbReference type="EMBL" id="KAF8450621.1"/>
    </source>
</evidence>
<dbReference type="PANTHER" id="PTHR35859:SF4">
    <property type="entry name" value="MEMBRANE CHANNEL PROTEIN, PUTATIVE (AFU_ORTHOLOGUE AFUA_6G11300)-RELATED"/>
    <property type="match status" value="1"/>
</dbReference>
<feature type="transmembrane region" description="Helical" evidence="2">
    <location>
        <begin position="469"/>
        <end position="489"/>
    </location>
</feature>
<dbReference type="EMBL" id="WHUW01000002">
    <property type="protein sequence ID" value="KAF8450621.1"/>
    <property type="molecule type" value="Genomic_DNA"/>
</dbReference>
<name>A0AAD4GL63_BOLED</name>
<keyword evidence="2" id="KW-0472">Membrane</keyword>